<dbReference type="AlphaFoldDB" id="A0A1E7FUT4"/>
<keyword evidence="3" id="KW-1185">Reference proteome</keyword>
<protein>
    <submittedName>
        <fullName evidence="2">Uncharacterized protein</fullName>
    </submittedName>
</protein>
<accession>A0A1E7FUT4</accession>
<dbReference type="Proteomes" id="UP000095751">
    <property type="component" value="Unassembled WGS sequence"/>
</dbReference>
<evidence type="ECO:0000256" key="1">
    <source>
        <dbReference type="SAM" id="MobiDB-lite"/>
    </source>
</evidence>
<proteinExistence type="predicted"/>
<feature type="compositionally biased region" description="Basic and acidic residues" evidence="1">
    <location>
        <begin position="141"/>
        <end position="152"/>
    </location>
</feature>
<dbReference type="KEGG" id="fcy:FRACYDRAFT_267089"/>
<name>A0A1E7FUT4_9STRA</name>
<gene>
    <name evidence="2" type="ORF">FRACYDRAFT_267089</name>
</gene>
<dbReference type="InParanoid" id="A0A1E7FUT4"/>
<feature type="compositionally biased region" description="Polar residues" evidence="1">
    <location>
        <begin position="104"/>
        <end position="113"/>
    </location>
</feature>
<organism evidence="2 3">
    <name type="scientific">Fragilariopsis cylindrus CCMP1102</name>
    <dbReference type="NCBI Taxonomy" id="635003"/>
    <lineage>
        <taxon>Eukaryota</taxon>
        <taxon>Sar</taxon>
        <taxon>Stramenopiles</taxon>
        <taxon>Ochrophyta</taxon>
        <taxon>Bacillariophyta</taxon>
        <taxon>Bacillariophyceae</taxon>
        <taxon>Bacillariophycidae</taxon>
        <taxon>Bacillariales</taxon>
        <taxon>Bacillariaceae</taxon>
        <taxon>Fragilariopsis</taxon>
    </lineage>
</organism>
<dbReference type="EMBL" id="KV784353">
    <property type="protein sequence ID" value="OEU21921.1"/>
    <property type="molecule type" value="Genomic_DNA"/>
</dbReference>
<dbReference type="OrthoDB" id="10585958at2759"/>
<feature type="compositionally biased region" description="Low complexity" evidence="1">
    <location>
        <begin position="127"/>
        <end position="138"/>
    </location>
</feature>
<evidence type="ECO:0000313" key="3">
    <source>
        <dbReference type="Proteomes" id="UP000095751"/>
    </source>
</evidence>
<sequence length="152" mass="16507">MVNSTGSVASALSNNTEEMANFVEQLVEMTELSDGGRRVKTDEQDRQIELVDEYPAKVNGEIELNPSSDLVKIRTEYYDLGSRTVKEITHSDGSRTVITTIVASPTNNETMPTEQVEAGADPEAVLSSEGSISSTNSSKYKTREQEGKASAK</sequence>
<reference evidence="2 3" key="1">
    <citation type="submission" date="2016-09" db="EMBL/GenBank/DDBJ databases">
        <title>Extensive genetic diversity and differential bi-allelic expression allows diatom success in the polar Southern Ocean.</title>
        <authorList>
            <consortium name="DOE Joint Genome Institute"/>
            <person name="Mock T."/>
            <person name="Otillar R.P."/>
            <person name="Strauss J."/>
            <person name="Dupont C."/>
            <person name="Frickenhaus S."/>
            <person name="Maumus F."/>
            <person name="Mcmullan M."/>
            <person name="Sanges R."/>
            <person name="Schmutz J."/>
            <person name="Toseland A."/>
            <person name="Valas R."/>
            <person name="Veluchamy A."/>
            <person name="Ward B.J."/>
            <person name="Allen A."/>
            <person name="Barry K."/>
            <person name="Falciatore A."/>
            <person name="Ferrante M."/>
            <person name="Fortunato A.E."/>
            <person name="Gloeckner G."/>
            <person name="Gruber A."/>
            <person name="Hipkin R."/>
            <person name="Janech M."/>
            <person name="Kroth P."/>
            <person name="Leese F."/>
            <person name="Lindquist E."/>
            <person name="Lyon B.R."/>
            <person name="Martin J."/>
            <person name="Mayer C."/>
            <person name="Parker M."/>
            <person name="Quesneville H."/>
            <person name="Raymond J."/>
            <person name="Uhlig C."/>
            <person name="Valentin K.U."/>
            <person name="Worden A.Z."/>
            <person name="Armbrust E.V."/>
            <person name="Bowler C."/>
            <person name="Green B."/>
            <person name="Moulton V."/>
            <person name="Van Oosterhout C."/>
            <person name="Grigoriev I."/>
        </authorList>
    </citation>
    <scope>NUCLEOTIDE SEQUENCE [LARGE SCALE GENOMIC DNA]</scope>
    <source>
        <strain evidence="2 3">CCMP1102</strain>
    </source>
</reference>
<evidence type="ECO:0000313" key="2">
    <source>
        <dbReference type="EMBL" id="OEU21921.1"/>
    </source>
</evidence>
<feature type="region of interest" description="Disordered" evidence="1">
    <location>
        <begin position="104"/>
        <end position="152"/>
    </location>
</feature>